<evidence type="ECO:0008006" key="3">
    <source>
        <dbReference type="Google" id="ProtNLM"/>
    </source>
</evidence>
<comment type="caution">
    <text evidence="1">The sequence shown here is derived from an EMBL/GenBank/DDBJ whole genome shotgun (WGS) entry which is preliminary data.</text>
</comment>
<name>A0ABN0FTY0_9BURK</name>
<reference evidence="1 2" key="1">
    <citation type="journal article" date="2012" name="J. Bacteriol.">
        <title>Draft Genome Sequence of the Soil Bacterium Burkholderia terrae Strain BS001, Which Interacts with Fungal Surface Structures.</title>
        <authorList>
            <person name="Nazir R."/>
            <person name="Hansen M.A."/>
            <person name="Sorensen S."/>
            <person name="van Elsas J.D."/>
        </authorList>
    </citation>
    <scope>NUCLEOTIDE SEQUENCE [LARGE SCALE GENOMIC DNA]</scope>
    <source>
        <strain evidence="1 2">BS001</strain>
    </source>
</reference>
<dbReference type="Pfam" id="PF10076">
    <property type="entry name" value="Phage_Mu_Gp48"/>
    <property type="match status" value="1"/>
</dbReference>
<organism evidence="1 2">
    <name type="scientific">Paraburkholderia hospita</name>
    <dbReference type="NCBI Taxonomy" id="169430"/>
    <lineage>
        <taxon>Bacteria</taxon>
        <taxon>Pseudomonadati</taxon>
        <taxon>Pseudomonadota</taxon>
        <taxon>Betaproteobacteria</taxon>
        <taxon>Burkholderiales</taxon>
        <taxon>Burkholderiaceae</taxon>
        <taxon>Paraburkholderia</taxon>
    </lineage>
</organism>
<protein>
    <recommendedName>
        <fullName evidence="3">Phage tail protein</fullName>
    </recommendedName>
</protein>
<keyword evidence="2" id="KW-1185">Reference proteome</keyword>
<evidence type="ECO:0000313" key="2">
    <source>
        <dbReference type="Proteomes" id="UP000004980"/>
    </source>
</evidence>
<dbReference type="InterPro" id="IPR018755">
    <property type="entry name" value="Phage_Mu_Gp48"/>
</dbReference>
<dbReference type="Proteomes" id="UP000004980">
    <property type="component" value="Unassembled WGS sequence"/>
</dbReference>
<evidence type="ECO:0000313" key="1">
    <source>
        <dbReference type="EMBL" id="EIN02302.1"/>
    </source>
</evidence>
<sequence>MRVTAMRAPIYTAADFLKAMQGLLPRGRVWPRDSDAVQTKVLSGLAPSYERSAARANYLLVDAFPATTYELLPEWESTLGLPDPCAGVAPSIAQRQAQVVARFVSIGGPTIQSLTKFAANLGYTVTINQFMEARAGQTRAGDPCNGTAWSFAWQVTAPLNTVTYAQAGAAAAGDPLTSWGNSVLECEMKAVMPAHTIPIFTYQ</sequence>
<gene>
    <name evidence="1" type="ORF">WQE_04917</name>
</gene>
<dbReference type="EMBL" id="AKAU01000036">
    <property type="protein sequence ID" value="EIN02302.1"/>
    <property type="molecule type" value="Genomic_DNA"/>
</dbReference>
<proteinExistence type="predicted"/>
<accession>A0ABN0FTY0</accession>